<dbReference type="GO" id="GO:0005794">
    <property type="term" value="C:Golgi apparatus"/>
    <property type="evidence" value="ECO:0007669"/>
    <property type="project" value="TreeGrafter"/>
</dbReference>
<keyword evidence="5 6" id="KW-0472">Membrane</keyword>
<dbReference type="Proteomes" id="UP001489004">
    <property type="component" value="Unassembled WGS sequence"/>
</dbReference>
<evidence type="ECO:0000256" key="6">
    <source>
        <dbReference type="RuleBase" id="RU365102"/>
    </source>
</evidence>
<proteinExistence type="inferred from homology"/>
<dbReference type="GO" id="GO:0015085">
    <property type="term" value="F:calcium ion transmembrane transporter activity"/>
    <property type="evidence" value="ECO:0007669"/>
    <property type="project" value="TreeGrafter"/>
</dbReference>
<evidence type="ECO:0000313" key="8">
    <source>
        <dbReference type="EMBL" id="KAK9828656.1"/>
    </source>
</evidence>
<dbReference type="GO" id="GO:0009535">
    <property type="term" value="C:chloroplast thylakoid membrane"/>
    <property type="evidence" value="ECO:0007669"/>
    <property type="project" value="TreeGrafter"/>
</dbReference>
<name>A0AAW1R4H7_9CHLO</name>
<feature type="transmembrane region" description="Helical" evidence="6">
    <location>
        <begin position="30"/>
        <end position="50"/>
    </location>
</feature>
<feature type="transmembrane region" description="Helical" evidence="6">
    <location>
        <begin position="257"/>
        <end position="278"/>
    </location>
</feature>
<gene>
    <name evidence="8" type="ORF">WJX72_001355</name>
</gene>
<feature type="transmembrane region" description="Helical" evidence="6">
    <location>
        <begin position="77"/>
        <end position="100"/>
    </location>
</feature>
<dbReference type="InterPro" id="IPR001727">
    <property type="entry name" value="GDT1-like"/>
</dbReference>
<feature type="transmembrane region" description="Helical" evidence="6">
    <location>
        <begin position="148"/>
        <end position="166"/>
    </location>
</feature>
<feature type="region of interest" description="Disordered" evidence="7">
    <location>
        <begin position="1"/>
        <end position="20"/>
    </location>
</feature>
<sequence>MQAPTRQSYEAQPIGERQREQSGLASGSQAAVVGAIFLASLAAAGPALALPGVDIDHLKQAADVPGLLGDSPLREGFVSGFLLILFSELGDKTFFIAVLLALKQNKALVFAGTFSALAVMTVISVGLGEVFHQLDELLPANSLPVDDLLAVVLLVFFGVQTLQAAATAEESADDEQKEAEEEVSRLGGGTTLGLFLSTFALVFAAEWGDKSFLATIALAASSSPAGVVTGAVAGHGVATGIAVLGGSFLGKYVSERVVQYVGGSLFLVFAAATVIDIIRGV</sequence>
<dbReference type="PANTHER" id="PTHR12608:SF6">
    <property type="entry name" value="PROTEIN PAM71, CHLOROPLASTIC"/>
    <property type="match status" value="1"/>
</dbReference>
<dbReference type="EMBL" id="JALJOR010000001">
    <property type="protein sequence ID" value="KAK9828656.1"/>
    <property type="molecule type" value="Genomic_DNA"/>
</dbReference>
<dbReference type="GO" id="GO:0032468">
    <property type="term" value="P:Golgi calcium ion homeostasis"/>
    <property type="evidence" value="ECO:0007669"/>
    <property type="project" value="TreeGrafter"/>
</dbReference>
<evidence type="ECO:0000256" key="2">
    <source>
        <dbReference type="ARBA" id="ARBA00009190"/>
    </source>
</evidence>
<feature type="compositionally biased region" description="Polar residues" evidence="7">
    <location>
        <begin position="1"/>
        <end position="10"/>
    </location>
</feature>
<feature type="transmembrane region" description="Helical" evidence="6">
    <location>
        <begin position="107"/>
        <end position="128"/>
    </location>
</feature>
<dbReference type="InterPro" id="IPR049555">
    <property type="entry name" value="GDT1-like_CS"/>
</dbReference>
<comment type="caution">
    <text evidence="8">The sequence shown here is derived from an EMBL/GenBank/DDBJ whole genome shotgun (WGS) entry which is preliminary data.</text>
</comment>
<dbReference type="AlphaFoldDB" id="A0AAW1R4H7"/>
<feature type="transmembrane region" description="Helical" evidence="6">
    <location>
        <begin position="186"/>
        <end position="205"/>
    </location>
</feature>
<dbReference type="Pfam" id="PF01169">
    <property type="entry name" value="GDT1"/>
    <property type="match status" value="2"/>
</dbReference>
<comment type="similarity">
    <text evidence="2 6">Belongs to the GDT1 family.</text>
</comment>
<protein>
    <recommendedName>
        <fullName evidence="6">GDT1 family protein</fullName>
    </recommendedName>
</protein>
<evidence type="ECO:0000256" key="4">
    <source>
        <dbReference type="ARBA" id="ARBA00022989"/>
    </source>
</evidence>
<evidence type="ECO:0000256" key="3">
    <source>
        <dbReference type="ARBA" id="ARBA00022692"/>
    </source>
</evidence>
<keyword evidence="4 6" id="KW-1133">Transmembrane helix</keyword>
<evidence type="ECO:0000256" key="7">
    <source>
        <dbReference type="SAM" id="MobiDB-lite"/>
    </source>
</evidence>
<dbReference type="PROSITE" id="PS01214">
    <property type="entry name" value="UPF0016"/>
    <property type="match status" value="1"/>
</dbReference>
<feature type="transmembrane region" description="Helical" evidence="6">
    <location>
        <begin position="225"/>
        <end position="245"/>
    </location>
</feature>
<reference evidence="8 9" key="1">
    <citation type="journal article" date="2024" name="Nat. Commun.">
        <title>Phylogenomics reveals the evolutionary origins of lichenization in chlorophyte algae.</title>
        <authorList>
            <person name="Puginier C."/>
            <person name="Libourel C."/>
            <person name="Otte J."/>
            <person name="Skaloud P."/>
            <person name="Haon M."/>
            <person name="Grisel S."/>
            <person name="Petersen M."/>
            <person name="Berrin J.G."/>
            <person name="Delaux P.M."/>
            <person name="Dal Grande F."/>
            <person name="Keller J."/>
        </authorList>
    </citation>
    <scope>NUCLEOTIDE SEQUENCE [LARGE SCALE GENOMIC DNA]</scope>
    <source>
        <strain evidence="8 9">SAG 2043</strain>
    </source>
</reference>
<comment type="subcellular location">
    <subcellularLocation>
        <location evidence="1 6">Membrane</location>
        <topology evidence="1 6">Multi-pass membrane protein</topology>
    </subcellularLocation>
</comment>
<evidence type="ECO:0000256" key="1">
    <source>
        <dbReference type="ARBA" id="ARBA00004141"/>
    </source>
</evidence>
<dbReference type="GO" id="GO:0005384">
    <property type="term" value="F:manganese ion transmembrane transporter activity"/>
    <property type="evidence" value="ECO:0007669"/>
    <property type="project" value="TreeGrafter"/>
</dbReference>
<evidence type="ECO:0000256" key="5">
    <source>
        <dbReference type="ARBA" id="ARBA00023136"/>
    </source>
</evidence>
<dbReference type="PANTHER" id="PTHR12608">
    <property type="entry name" value="TRANSMEMBRANE PROTEIN HTP-1 RELATED"/>
    <property type="match status" value="1"/>
</dbReference>
<keyword evidence="9" id="KW-1185">Reference proteome</keyword>
<dbReference type="GO" id="GO:0032472">
    <property type="term" value="P:Golgi calcium ion transport"/>
    <property type="evidence" value="ECO:0007669"/>
    <property type="project" value="TreeGrafter"/>
</dbReference>
<evidence type="ECO:0000313" key="9">
    <source>
        <dbReference type="Proteomes" id="UP001489004"/>
    </source>
</evidence>
<organism evidence="8 9">
    <name type="scientific">[Myrmecia] bisecta</name>
    <dbReference type="NCBI Taxonomy" id="41462"/>
    <lineage>
        <taxon>Eukaryota</taxon>
        <taxon>Viridiplantae</taxon>
        <taxon>Chlorophyta</taxon>
        <taxon>core chlorophytes</taxon>
        <taxon>Trebouxiophyceae</taxon>
        <taxon>Trebouxiales</taxon>
        <taxon>Trebouxiaceae</taxon>
        <taxon>Myrmecia</taxon>
    </lineage>
</organism>
<keyword evidence="3 6" id="KW-0812">Transmembrane</keyword>
<accession>A0AAW1R4H7</accession>